<dbReference type="InterPro" id="IPR000531">
    <property type="entry name" value="Beta-barrel_TonB"/>
</dbReference>
<dbReference type="SUPFAM" id="SSF56935">
    <property type="entry name" value="Porins"/>
    <property type="match status" value="1"/>
</dbReference>
<dbReference type="InterPro" id="IPR012910">
    <property type="entry name" value="Plug_dom"/>
</dbReference>
<dbReference type="GO" id="GO:0009279">
    <property type="term" value="C:cell outer membrane"/>
    <property type="evidence" value="ECO:0007669"/>
    <property type="project" value="UniProtKB-SubCell"/>
</dbReference>
<comment type="subcellular location">
    <subcellularLocation>
        <location evidence="1 13">Cell outer membrane</location>
        <topology evidence="1 13">Multi-pass membrane protein</topology>
    </subcellularLocation>
</comment>
<keyword evidence="6 13" id="KW-0812">Transmembrane</keyword>
<dbReference type="NCBIfam" id="TIGR01783">
    <property type="entry name" value="TonB-siderophor"/>
    <property type="match status" value="1"/>
</dbReference>
<dbReference type="RefSeq" id="WP_144349151.1">
    <property type="nucleotide sequence ID" value="NZ_CP036259.1"/>
</dbReference>
<evidence type="ECO:0000259" key="16">
    <source>
        <dbReference type="Pfam" id="PF00593"/>
    </source>
</evidence>
<evidence type="ECO:0000256" key="6">
    <source>
        <dbReference type="ARBA" id="ARBA00022692"/>
    </source>
</evidence>
<keyword evidence="8" id="KW-0408">Iron</keyword>
<keyword evidence="11 13" id="KW-0472">Membrane</keyword>
<evidence type="ECO:0000256" key="9">
    <source>
        <dbReference type="ARBA" id="ARBA00023065"/>
    </source>
</evidence>
<evidence type="ECO:0000256" key="10">
    <source>
        <dbReference type="ARBA" id="ARBA00023077"/>
    </source>
</evidence>
<evidence type="ECO:0000256" key="8">
    <source>
        <dbReference type="ARBA" id="ARBA00023004"/>
    </source>
</evidence>
<organism evidence="18 19">
    <name type="scientific">Sporomusa termitida</name>
    <dbReference type="NCBI Taxonomy" id="2377"/>
    <lineage>
        <taxon>Bacteria</taxon>
        <taxon>Bacillati</taxon>
        <taxon>Bacillota</taxon>
        <taxon>Negativicutes</taxon>
        <taxon>Selenomonadales</taxon>
        <taxon>Sporomusaceae</taxon>
        <taxon>Sporomusa</taxon>
    </lineage>
</organism>
<dbReference type="KEGG" id="sted:SPTER_07870"/>
<dbReference type="GO" id="GO:0015891">
    <property type="term" value="P:siderophore transport"/>
    <property type="evidence" value="ECO:0007669"/>
    <property type="project" value="InterPro"/>
</dbReference>
<gene>
    <name evidence="18" type="primary">fhuA_3</name>
    <name evidence="18" type="ORF">SPTER_07870</name>
</gene>
<evidence type="ECO:0000256" key="7">
    <source>
        <dbReference type="ARBA" id="ARBA00022729"/>
    </source>
</evidence>
<dbReference type="InterPro" id="IPR010105">
    <property type="entry name" value="TonB_sidphr_rcpt"/>
</dbReference>
<dbReference type="Gene3D" id="2.170.130.10">
    <property type="entry name" value="TonB-dependent receptor, plug domain"/>
    <property type="match status" value="1"/>
</dbReference>
<feature type="domain" description="TonB-dependent receptor-like beta-barrel" evidence="16">
    <location>
        <begin position="293"/>
        <end position="695"/>
    </location>
</feature>
<accession>A0A517DQ90</accession>
<dbReference type="CDD" id="cd01347">
    <property type="entry name" value="ligand_gated_channel"/>
    <property type="match status" value="1"/>
</dbReference>
<evidence type="ECO:0000256" key="12">
    <source>
        <dbReference type="ARBA" id="ARBA00023237"/>
    </source>
</evidence>
<keyword evidence="10 14" id="KW-0798">TonB box</keyword>
<keyword evidence="5" id="KW-0410">Iron transport</keyword>
<comment type="similarity">
    <text evidence="2 13 14">Belongs to the TonB-dependent receptor family.</text>
</comment>
<dbReference type="Pfam" id="PF00593">
    <property type="entry name" value="TonB_dep_Rec_b-barrel"/>
    <property type="match status" value="1"/>
</dbReference>
<evidence type="ECO:0000256" key="3">
    <source>
        <dbReference type="ARBA" id="ARBA00022448"/>
    </source>
</evidence>
<evidence type="ECO:0000256" key="11">
    <source>
        <dbReference type="ARBA" id="ARBA00023136"/>
    </source>
</evidence>
<evidence type="ECO:0000256" key="15">
    <source>
        <dbReference type="SAM" id="SignalP"/>
    </source>
</evidence>
<dbReference type="InterPro" id="IPR037066">
    <property type="entry name" value="Plug_dom_sf"/>
</dbReference>
<dbReference type="Proteomes" id="UP000320776">
    <property type="component" value="Chromosome"/>
</dbReference>
<evidence type="ECO:0000256" key="1">
    <source>
        <dbReference type="ARBA" id="ARBA00004571"/>
    </source>
</evidence>
<dbReference type="Gene3D" id="2.40.170.20">
    <property type="entry name" value="TonB-dependent receptor, beta-barrel domain"/>
    <property type="match status" value="1"/>
</dbReference>
<evidence type="ECO:0000313" key="19">
    <source>
        <dbReference type="Proteomes" id="UP000320776"/>
    </source>
</evidence>
<feature type="domain" description="TonB-dependent receptor plug" evidence="17">
    <location>
        <begin position="92"/>
        <end position="188"/>
    </location>
</feature>
<dbReference type="PROSITE" id="PS52016">
    <property type="entry name" value="TONB_DEPENDENT_REC_3"/>
    <property type="match status" value="1"/>
</dbReference>
<dbReference type="PANTHER" id="PTHR32552:SF68">
    <property type="entry name" value="FERRICHROME OUTER MEMBRANE TRANSPORTER_PHAGE RECEPTOR"/>
    <property type="match status" value="1"/>
</dbReference>
<proteinExistence type="inferred from homology"/>
<evidence type="ECO:0000256" key="2">
    <source>
        <dbReference type="ARBA" id="ARBA00009810"/>
    </source>
</evidence>
<evidence type="ECO:0000256" key="5">
    <source>
        <dbReference type="ARBA" id="ARBA00022496"/>
    </source>
</evidence>
<dbReference type="AlphaFoldDB" id="A0A517DQ90"/>
<keyword evidence="19" id="KW-1185">Reference proteome</keyword>
<dbReference type="EMBL" id="CP036259">
    <property type="protein sequence ID" value="QDR79512.1"/>
    <property type="molecule type" value="Genomic_DNA"/>
</dbReference>
<evidence type="ECO:0000256" key="4">
    <source>
        <dbReference type="ARBA" id="ARBA00022452"/>
    </source>
</evidence>
<dbReference type="InterPro" id="IPR036942">
    <property type="entry name" value="Beta-barrel_TonB_sf"/>
</dbReference>
<keyword evidence="3 13" id="KW-0813">Transport</keyword>
<dbReference type="GO" id="GO:0015344">
    <property type="term" value="F:siderophore uptake transmembrane transporter activity"/>
    <property type="evidence" value="ECO:0007669"/>
    <property type="project" value="TreeGrafter"/>
</dbReference>
<dbReference type="OrthoDB" id="1673996at2"/>
<keyword evidence="4 13" id="KW-1134">Transmembrane beta strand</keyword>
<keyword evidence="12 13" id="KW-0998">Cell outer membrane</keyword>
<evidence type="ECO:0000256" key="14">
    <source>
        <dbReference type="RuleBase" id="RU003357"/>
    </source>
</evidence>
<dbReference type="GO" id="GO:0038023">
    <property type="term" value="F:signaling receptor activity"/>
    <property type="evidence" value="ECO:0007669"/>
    <property type="project" value="InterPro"/>
</dbReference>
<evidence type="ECO:0000259" key="17">
    <source>
        <dbReference type="Pfam" id="PF07715"/>
    </source>
</evidence>
<dbReference type="Pfam" id="PF07715">
    <property type="entry name" value="Plug"/>
    <property type="match status" value="1"/>
</dbReference>
<evidence type="ECO:0000313" key="18">
    <source>
        <dbReference type="EMBL" id="QDR79512.1"/>
    </source>
</evidence>
<feature type="chain" id="PRO_5022230838" evidence="15">
    <location>
        <begin position="32"/>
        <end position="726"/>
    </location>
</feature>
<sequence length="726" mass="79786">MKKPLFSAGQRLLCALIGGSLLWQWPGAVPAAAAAAATQAGAEQSDPAAAEGKPPRNEFALAGIEVTASKETVGRGYVASRSTAGTKTDTPLSDTPQSISIITRRQMDSRSAVNLKQALEYNAGITPGTDSRWNGSMVRGFDVARRADGLQLVNSNFALWDFEVYGLEQAAVLRGPASTLYGSSAPGGMFDLVTKRPTAEQLREIQIQGGTDNYRSLALDLGGQVQGQDKLTFRLTGLTRDHDLPHDYSSFERSFIAPSLAWKLAGNTNITLQAHYLKDKLNGSDEYISIYHPGSTLFGHSGRLFLGEPGYSGYQREQYYYGYFLDHQVNDTFSLHQKFRYGKTSTAYNMLWWSLANDGRTVIRDGRLKVYDDTATSYQLDTYGESKWASGAVSHHAIFGIDYRHGNLKNRSGYGGTMANIDIYDVNYSHAWTLPATAPDYQGKVIQTGIYAQDQISFGPKWTATLNGRQDWYEQNGINPQTGAKTRIDQSAFTGRAGLVYHATGELSPYLSYAESFEPQSGQDRLGNQFVPTTGRQYELGIHYEPHNLNARFTASLFDLRQQNVLTPDPVNTNFSIQTGEIAAKGLELEATMAAFKDLQLTASFTILNNKVTKDTQAANIGKRTAGVAKHTAALWLGTAGDQNRPGWNSGFGVRYIGSRENTGNTISLDNVWLADAAAGYNTGDWQYKLNIRNVFDTFHEIAGFNSTTTYQGEGRTFLLTATCRW</sequence>
<keyword evidence="7 15" id="KW-0732">Signal</keyword>
<keyword evidence="18" id="KW-0675">Receptor</keyword>
<evidence type="ECO:0000256" key="13">
    <source>
        <dbReference type="PROSITE-ProRule" id="PRU01360"/>
    </source>
</evidence>
<protein>
    <submittedName>
        <fullName evidence="18">Ferrichrome outer membrane transporter/phage receptor</fullName>
    </submittedName>
</protein>
<dbReference type="InterPro" id="IPR039426">
    <property type="entry name" value="TonB-dep_rcpt-like"/>
</dbReference>
<reference evidence="18 19" key="1">
    <citation type="submission" date="2019-02" db="EMBL/GenBank/DDBJ databases">
        <title>Closed genome of Sporomusa termitida DSM 4440.</title>
        <authorList>
            <person name="Poehlein A."/>
            <person name="Daniel R."/>
        </authorList>
    </citation>
    <scope>NUCLEOTIDE SEQUENCE [LARGE SCALE GENOMIC DNA]</scope>
    <source>
        <strain evidence="18 19">DSM 4440</strain>
    </source>
</reference>
<dbReference type="PANTHER" id="PTHR32552">
    <property type="entry name" value="FERRICHROME IRON RECEPTOR-RELATED"/>
    <property type="match status" value="1"/>
</dbReference>
<name>A0A517DQ90_9FIRM</name>
<feature type="signal peptide" evidence="15">
    <location>
        <begin position="1"/>
        <end position="31"/>
    </location>
</feature>
<keyword evidence="9" id="KW-0406">Ion transport</keyword>